<comment type="caution">
    <text evidence="2">The sequence shown here is derived from an EMBL/GenBank/DDBJ whole genome shotgun (WGS) entry which is preliminary data.</text>
</comment>
<organism evidence="2 3">
    <name type="scientific">Mucilaginibacter lappiensis</name>
    <dbReference type="NCBI Taxonomy" id="354630"/>
    <lineage>
        <taxon>Bacteria</taxon>
        <taxon>Pseudomonadati</taxon>
        <taxon>Bacteroidota</taxon>
        <taxon>Sphingobacteriia</taxon>
        <taxon>Sphingobacteriales</taxon>
        <taxon>Sphingobacteriaceae</taxon>
        <taxon>Mucilaginibacter</taxon>
    </lineage>
</organism>
<dbReference type="EMBL" id="JACHCA010000004">
    <property type="protein sequence ID" value="MBB6127497.1"/>
    <property type="molecule type" value="Genomic_DNA"/>
</dbReference>
<proteinExistence type="predicted"/>
<evidence type="ECO:0000313" key="3">
    <source>
        <dbReference type="Proteomes" id="UP000548326"/>
    </source>
</evidence>
<accession>A0A841J9K2</accession>
<dbReference type="RefSeq" id="WP_183586772.1">
    <property type="nucleotide sequence ID" value="NZ_JACHCA010000004.1"/>
</dbReference>
<dbReference type="Proteomes" id="UP000548326">
    <property type="component" value="Unassembled WGS sequence"/>
</dbReference>
<dbReference type="AlphaFoldDB" id="A0A841J9K2"/>
<keyword evidence="1" id="KW-0175">Coiled coil</keyword>
<protein>
    <submittedName>
        <fullName evidence="2">Uncharacterized protein</fullName>
    </submittedName>
</protein>
<evidence type="ECO:0000256" key="1">
    <source>
        <dbReference type="SAM" id="Coils"/>
    </source>
</evidence>
<reference evidence="2 3" key="1">
    <citation type="submission" date="2020-08" db="EMBL/GenBank/DDBJ databases">
        <title>Genomic Encyclopedia of Type Strains, Phase IV (KMG-V): Genome sequencing to study the core and pangenomes of soil and plant-associated prokaryotes.</title>
        <authorList>
            <person name="Whitman W."/>
        </authorList>
    </citation>
    <scope>NUCLEOTIDE SEQUENCE [LARGE SCALE GENOMIC DNA]</scope>
    <source>
        <strain evidence="2 3">MP601</strain>
    </source>
</reference>
<feature type="coiled-coil region" evidence="1">
    <location>
        <begin position="1"/>
        <end position="52"/>
    </location>
</feature>
<gene>
    <name evidence="2" type="ORF">HDF22_001605</name>
</gene>
<sequence length="54" mass="6447">MEFAIEILEKTKDQLERTIKEENLLRVNMLQARVLLNKIKQLKQGIKRLKAKQI</sequence>
<evidence type="ECO:0000313" key="2">
    <source>
        <dbReference type="EMBL" id="MBB6127497.1"/>
    </source>
</evidence>
<name>A0A841J9K2_9SPHI</name>